<reference evidence="1 2" key="1">
    <citation type="journal article" date="2012" name="J. Bacteriol.">
        <title>Genome Sequence of Galbibacter marinum Type Strain ck-I2-15.</title>
        <authorList>
            <person name="Lai Q."/>
            <person name="Li C."/>
            <person name="Shao Z."/>
        </authorList>
    </citation>
    <scope>NUCLEOTIDE SEQUENCE [LARGE SCALE GENOMIC DNA]</scope>
    <source>
        <strain evidence="2">ck-I2-15</strain>
    </source>
</reference>
<evidence type="ECO:0000313" key="2">
    <source>
        <dbReference type="Proteomes" id="UP000007364"/>
    </source>
</evidence>
<accession>K2P2I1</accession>
<protein>
    <submittedName>
        <fullName evidence="1">Uncharacterized protein</fullName>
    </submittedName>
</protein>
<sequence>MSKNLKRYERKRGKREAVGKQIRTITFSWVKLDINQGQSVEEWERDGLLSVFCQMMRQIGQYNTTQVYANQMIKQYTKVGFPPDSKFEEPKHVSPSYWAVIHIKPKSKEVVVGYIEDEIYYIVFLDKEHHFWPTKDIQKRGKTKR</sequence>
<organism evidence="1 2">
    <name type="scientific">Galbibacter marinus</name>
    <dbReference type="NCBI Taxonomy" id="555500"/>
    <lineage>
        <taxon>Bacteria</taxon>
        <taxon>Pseudomonadati</taxon>
        <taxon>Bacteroidota</taxon>
        <taxon>Flavobacteriia</taxon>
        <taxon>Flavobacteriales</taxon>
        <taxon>Flavobacteriaceae</taxon>
        <taxon>Galbibacter</taxon>
    </lineage>
</organism>
<evidence type="ECO:0000313" key="1">
    <source>
        <dbReference type="EMBL" id="EKF55238.1"/>
    </source>
</evidence>
<name>K2P2I1_9FLAO</name>
<keyword evidence="2" id="KW-1185">Reference proteome</keyword>
<gene>
    <name evidence="1" type="ORF">I215_08336</name>
</gene>
<dbReference type="AlphaFoldDB" id="K2P2I1"/>
<proteinExistence type="predicted"/>
<dbReference type="OrthoDB" id="983063at2"/>
<dbReference type="Proteomes" id="UP000007364">
    <property type="component" value="Unassembled WGS sequence"/>
</dbReference>
<dbReference type="RefSeq" id="WP_008991522.1">
    <property type="nucleotide sequence ID" value="NZ_AMSG01000009.1"/>
</dbReference>
<comment type="caution">
    <text evidence="1">The sequence shown here is derived from an EMBL/GenBank/DDBJ whole genome shotgun (WGS) entry which is preliminary data.</text>
</comment>
<dbReference type="EMBL" id="AMSG01000009">
    <property type="protein sequence ID" value="EKF55238.1"/>
    <property type="molecule type" value="Genomic_DNA"/>
</dbReference>
<dbReference type="eggNOG" id="ENOG5033GAX">
    <property type="taxonomic scope" value="Bacteria"/>
</dbReference>